<organism evidence="1 2">
    <name type="scientific">Cirrhinus mrigala</name>
    <name type="common">Mrigala</name>
    <dbReference type="NCBI Taxonomy" id="683832"/>
    <lineage>
        <taxon>Eukaryota</taxon>
        <taxon>Metazoa</taxon>
        <taxon>Chordata</taxon>
        <taxon>Craniata</taxon>
        <taxon>Vertebrata</taxon>
        <taxon>Euteleostomi</taxon>
        <taxon>Actinopterygii</taxon>
        <taxon>Neopterygii</taxon>
        <taxon>Teleostei</taxon>
        <taxon>Ostariophysi</taxon>
        <taxon>Cypriniformes</taxon>
        <taxon>Cyprinidae</taxon>
        <taxon>Labeoninae</taxon>
        <taxon>Labeonini</taxon>
        <taxon>Cirrhinus</taxon>
    </lineage>
</organism>
<sequence length="161" mass="18533">TNYPERIVVDLEERRAQSLQDVAAVRRRFRQFVDQRSGCDMVPVPARLVQEALGSMEDVVSHEGTGFLLPVITRMEFKHQSEDPVRQDNPYNAVLKGYVSRKRDETVAFLNERDFTASVIERLEKDRPQYHAAGRDVLRPEILTAKCLEVSLFPTDNRLTC</sequence>
<name>A0ABD0P347_CIRMR</name>
<evidence type="ECO:0000313" key="1">
    <source>
        <dbReference type="EMBL" id="KAL0167596.1"/>
    </source>
</evidence>
<dbReference type="EMBL" id="JAMKFB020000018">
    <property type="protein sequence ID" value="KAL0167596.1"/>
    <property type="molecule type" value="Genomic_DNA"/>
</dbReference>
<accession>A0ABD0P347</accession>
<dbReference type="Proteomes" id="UP001529510">
    <property type="component" value="Unassembled WGS sequence"/>
</dbReference>
<evidence type="ECO:0000313" key="2">
    <source>
        <dbReference type="Proteomes" id="UP001529510"/>
    </source>
</evidence>
<comment type="caution">
    <text evidence="1">The sequence shown here is derived from an EMBL/GenBank/DDBJ whole genome shotgun (WGS) entry which is preliminary data.</text>
</comment>
<proteinExistence type="predicted"/>
<reference evidence="1 2" key="1">
    <citation type="submission" date="2024-05" db="EMBL/GenBank/DDBJ databases">
        <title>Genome sequencing and assembly of Indian major carp, Cirrhinus mrigala (Hamilton, 1822).</title>
        <authorList>
            <person name="Mohindra V."/>
            <person name="Chowdhury L.M."/>
            <person name="Lal K."/>
            <person name="Jena J.K."/>
        </authorList>
    </citation>
    <scope>NUCLEOTIDE SEQUENCE [LARGE SCALE GENOMIC DNA]</scope>
    <source>
        <strain evidence="1">CM1030</strain>
        <tissue evidence="1">Blood</tissue>
    </source>
</reference>
<keyword evidence="2" id="KW-1185">Reference proteome</keyword>
<protein>
    <submittedName>
        <fullName evidence="1">Uncharacterized protein</fullName>
    </submittedName>
</protein>
<gene>
    <name evidence="1" type="ORF">M9458_035818</name>
</gene>
<dbReference type="AlphaFoldDB" id="A0ABD0P347"/>
<feature type="non-terminal residue" evidence="1">
    <location>
        <position position="1"/>
    </location>
</feature>